<organism evidence="2 3">
    <name type="scientific">Microbacter margulisiae</name>
    <dbReference type="NCBI Taxonomy" id="1350067"/>
    <lineage>
        <taxon>Bacteria</taxon>
        <taxon>Pseudomonadati</taxon>
        <taxon>Bacteroidota</taxon>
        <taxon>Bacteroidia</taxon>
        <taxon>Bacteroidales</taxon>
        <taxon>Porphyromonadaceae</taxon>
        <taxon>Microbacter</taxon>
    </lineage>
</organism>
<evidence type="ECO:0000259" key="1">
    <source>
        <dbReference type="Pfam" id="PF14279"/>
    </source>
</evidence>
<comment type="caution">
    <text evidence="2">The sequence shown here is derived from an EMBL/GenBank/DDBJ whole genome shotgun (WGS) entry which is preliminary data.</text>
</comment>
<reference evidence="2 3" key="1">
    <citation type="submission" date="2020-08" db="EMBL/GenBank/DDBJ databases">
        <title>Genomic Encyclopedia of Type Strains, Phase IV (KMG-IV): sequencing the most valuable type-strain genomes for metagenomic binning, comparative biology and taxonomic classification.</title>
        <authorList>
            <person name="Goeker M."/>
        </authorList>
    </citation>
    <scope>NUCLEOTIDE SEQUENCE [LARGE SCALE GENOMIC DNA]</scope>
    <source>
        <strain evidence="2 3">DSM 27471</strain>
    </source>
</reference>
<accession>A0A7W5DN04</accession>
<dbReference type="EMBL" id="JACHYB010000001">
    <property type="protein sequence ID" value="MBB3185920.1"/>
    <property type="molecule type" value="Genomic_DNA"/>
</dbReference>
<evidence type="ECO:0000313" key="3">
    <source>
        <dbReference type="Proteomes" id="UP000544222"/>
    </source>
</evidence>
<evidence type="ECO:0000313" key="2">
    <source>
        <dbReference type="EMBL" id="MBB3185920.1"/>
    </source>
</evidence>
<proteinExistence type="predicted"/>
<feature type="domain" description="HNH endonuclease 5" evidence="1">
    <location>
        <begin position="4"/>
        <end position="52"/>
    </location>
</feature>
<dbReference type="Pfam" id="PF14279">
    <property type="entry name" value="HNH_5"/>
    <property type="match status" value="1"/>
</dbReference>
<dbReference type="RefSeq" id="WP_183411866.1">
    <property type="nucleotide sequence ID" value="NZ_JACHYB010000001.1"/>
</dbReference>
<dbReference type="Proteomes" id="UP000544222">
    <property type="component" value="Unassembled WGS sequence"/>
</dbReference>
<gene>
    <name evidence="2" type="ORF">FHX64_000083</name>
</gene>
<dbReference type="InterPro" id="IPR029471">
    <property type="entry name" value="HNH_5"/>
</dbReference>
<protein>
    <recommendedName>
        <fullName evidence="1">HNH endonuclease 5 domain-containing protein</fullName>
    </recommendedName>
</protein>
<keyword evidence="3" id="KW-1185">Reference proteome</keyword>
<name>A0A7W5DN04_9PORP</name>
<dbReference type="AlphaFoldDB" id="A0A7W5DN04"/>
<sequence>MAKCYKCEVELTSDNESEEHIILNACGGRLKPKNLLCKTCNSGFGDSCDKILADSTNDLSNLLLIKRHRGEPQSIKGKLTSTGEDYYIQYGGDPMMSKPIISEVVDGEKVELSITARNEKEYKQILKGLKRKYPQLNIEEAIKTAEYKKEYLDDTIHFQSTIGGKEVFRSITKSAINYFIYKGGDRKYIVHLFDYLDEKEDLDIVWMHYPENTIYAPVESEVSHVIRVIGNPNEKILFAYIELFNVHNFIIKLNENYDGVPMDETYTFDLIEIKEIIRVIPLNYTRGQLLDLFENKDDKPFLKVQKRFERVVGLAMKRQSSNHNQELISRAINNSLGKYPEGTIITKEMIDELVKDTMKEITPMILHQLKRKNRDDDV</sequence>